<protein>
    <submittedName>
        <fullName evidence="1">Uncharacterized protein</fullName>
    </submittedName>
</protein>
<reference evidence="1 2" key="1">
    <citation type="submission" date="2021-03" db="EMBL/GenBank/DDBJ databases">
        <title>Whole genome sequence of Agrobacterium sp. strain Rnr.</title>
        <authorList>
            <person name="Mafakheri H."/>
            <person name="Taghavi S.M."/>
            <person name="Nemanja K."/>
            <person name="Osdaghi E."/>
        </authorList>
    </citation>
    <scope>NUCLEOTIDE SEQUENCE [LARGE SCALE GENOMIC DNA]</scope>
    <source>
        <strain evidence="1 2">Rnr</strain>
    </source>
</reference>
<name>A0ABS3EG14_9HYPH</name>
<proteinExistence type="predicted"/>
<evidence type="ECO:0000313" key="1">
    <source>
        <dbReference type="EMBL" id="MBO0130913.1"/>
    </source>
</evidence>
<keyword evidence="2" id="KW-1185">Reference proteome</keyword>
<sequence>MGRAKHFIFGRCALYAGKHRGNYMPNRPLINPTTKTLLFGRVPDIAKRGVNLPGGAIHLLRGKHTAPNRGYGACHIWAEHSREMIDEGFATEADVPAYVAFVITAASQLYYSGESFRYSRLMAVRGIAWTAILELRDRDEPFWSVITAYRSNKKHGTFVGSVLL</sequence>
<evidence type="ECO:0000313" key="2">
    <source>
        <dbReference type="Proteomes" id="UP000664699"/>
    </source>
</evidence>
<accession>A0ABS3EG14</accession>
<dbReference type="Proteomes" id="UP000664699">
    <property type="component" value="Unassembled WGS sequence"/>
</dbReference>
<dbReference type="EMBL" id="JAFLNA010000004">
    <property type="protein sequence ID" value="MBO0130913.1"/>
    <property type="molecule type" value="Genomic_DNA"/>
</dbReference>
<gene>
    <name evidence="1" type="ORF">JZX89_09140</name>
</gene>
<organism evidence="1 2">
    <name type="scientific">Agrobacterium burrii</name>
    <dbReference type="NCBI Taxonomy" id="2815339"/>
    <lineage>
        <taxon>Bacteria</taxon>
        <taxon>Pseudomonadati</taxon>
        <taxon>Pseudomonadota</taxon>
        <taxon>Alphaproteobacteria</taxon>
        <taxon>Hyphomicrobiales</taxon>
        <taxon>Rhizobiaceae</taxon>
        <taxon>Rhizobium/Agrobacterium group</taxon>
        <taxon>Agrobacterium</taxon>
        <taxon>Agrobacterium tumefaciens complex</taxon>
    </lineage>
</organism>
<comment type="caution">
    <text evidence="1">The sequence shown here is derived from an EMBL/GenBank/DDBJ whole genome shotgun (WGS) entry which is preliminary data.</text>
</comment>